<feature type="transmembrane region" description="Helical" evidence="1">
    <location>
        <begin position="12"/>
        <end position="32"/>
    </location>
</feature>
<dbReference type="STRING" id="521013.SAMN04488567_2861"/>
<gene>
    <name evidence="2" type="ORF">SAMN04488567_2861</name>
</gene>
<dbReference type="RefSeq" id="WP_090113110.1">
    <property type="nucleotide sequence ID" value="NZ_FNAT01000005.1"/>
</dbReference>
<dbReference type="AlphaFoldDB" id="A0A1G7GP65"/>
<keyword evidence="1" id="KW-1133">Transmembrane helix</keyword>
<organism evidence="2 3">
    <name type="scientific">Limimaricola pyoseonensis</name>
    <dbReference type="NCBI Taxonomy" id="521013"/>
    <lineage>
        <taxon>Bacteria</taxon>
        <taxon>Pseudomonadati</taxon>
        <taxon>Pseudomonadota</taxon>
        <taxon>Alphaproteobacteria</taxon>
        <taxon>Rhodobacterales</taxon>
        <taxon>Paracoccaceae</taxon>
        <taxon>Limimaricola</taxon>
    </lineage>
</organism>
<sequence length="73" mass="7253">MTNYKSALQSLTIWGGLAAVVAALVQIIWGVAVSPADQVSLGQHAAEIASGVGGILAIIGRIRATAKIGGGRG</sequence>
<accession>A0A1G7GP65</accession>
<keyword evidence="1" id="KW-0472">Membrane</keyword>
<evidence type="ECO:0000313" key="2">
    <source>
        <dbReference type="EMBL" id="SDE89779.1"/>
    </source>
</evidence>
<name>A0A1G7GP65_9RHOB</name>
<feature type="transmembrane region" description="Helical" evidence="1">
    <location>
        <begin position="44"/>
        <end position="62"/>
    </location>
</feature>
<keyword evidence="1" id="KW-0812">Transmembrane</keyword>
<proteinExistence type="predicted"/>
<evidence type="ECO:0000256" key="1">
    <source>
        <dbReference type="SAM" id="Phobius"/>
    </source>
</evidence>
<dbReference type="Proteomes" id="UP000198922">
    <property type="component" value="Unassembled WGS sequence"/>
</dbReference>
<evidence type="ECO:0000313" key="3">
    <source>
        <dbReference type="Proteomes" id="UP000198922"/>
    </source>
</evidence>
<protein>
    <submittedName>
        <fullName evidence="2">Uncharacterized protein</fullName>
    </submittedName>
</protein>
<keyword evidence="3" id="KW-1185">Reference proteome</keyword>
<reference evidence="3" key="1">
    <citation type="submission" date="2016-10" db="EMBL/GenBank/DDBJ databases">
        <authorList>
            <person name="Varghese N."/>
            <person name="Submissions S."/>
        </authorList>
    </citation>
    <scope>NUCLEOTIDE SEQUENCE [LARGE SCALE GENOMIC DNA]</scope>
    <source>
        <strain evidence="3">DSM 21424</strain>
    </source>
</reference>
<dbReference type="EMBL" id="FNAT01000005">
    <property type="protein sequence ID" value="SDE89779.1"/>
    <property type="molecule type" value="Genomic_DNA"/>
</dbReference>